<reference evidence="1 2" key="1">
    <citation type="submission" date="2019-07" db="EMBL/GenBank/DDBJ databases">
        <title>Whole genome shotgun sequence of Skermanella aerolata NBRC 106429.</title>
        <authorList>
            <person name="Hosoyama A."/>
            <person name="Uohara A."/>
            <person name="Ohji S."/>
            <person name="Ichikawa N."/>
        </authorList>
    </citation>
    <scope>NUCLEOTIDE SEQUENCE [LARGE SCALE GENOMIC DNA]</scope>
    <source>
        <strain evidence="1 2">NBRC 106429</strain>
    </source>
</reference>
<protein>
    <submittedName>
        <fullName evidence="1">Uncharacterized protein</fullName>
    </submittedName>
</protein>
<organism evidence="1 2">
    <name type="scientific">Skermanella aerolata</name>
    <dbReference type="NCBI Taxonomy" id="393310"/>
    <lineage>
        <taxon>Bacteria</taxon>
        <taxon>Pseudomonadati</taxon>
        <taxon>Pseudomonadota</taxon>
        <taxon>Alphaproteobacteria</taxon>
        <taxon>Rhodospirillales</taxon>
        <taxon>Azospirillaceae</taxon>
        <taxon>Skermanella</taxon>
    </lineage>
</organism>
<name>A0A512E3B9_9PROT</name>
<comment type="caution">
    <text evidence="1">The sequence shown here is derived from an EMBL/GenBank/DDBJ whole genome shotgun (WGS) entry which is preliminary data.</text>
</comment>
<dbReference type="AlphaFoldDB" id="A0A512E3B9"/>
<dbReference type="Proteomes" id="UP000321523">
    <property type="component" value="Unassembled WGS sequence"/>
</dbReference>
<evidence type="ECO:0000313" key="2">
    <source>
        <dbReference type="Proteomes" id="UP000321523"/>
    </source>
</evidence>
<proteinExistence type="predicted"/>
<keyword evidence="2" id="KW-1185">Reference proteome</keyword>
<evidence type="ECO:0000313" key="1">
    <source>
        <dbReference type="EMBL" id="GEO43231.1"/>
    </source>
</evidence>
<accession>A0A512E3B9</accession>
<gene>
    <name evidence="1" type="ORF">SAE02_73790</name>
</gene>
<dbReference type="EMBL" id="BJYZ01000068">
    <property type="protein sequence ID" value="GEO43231.1"/>
    <property type="molecule type" value="Genomic_DNA"/>
</dbReference>
<sequence length="105" mass="11248">MLGQGAQFADQGGLAHLLETQRRDDPVDVGFLGGDQLAVDLAGRLKQTLLVVPDGIAAVQVLELRLPMGQARRQLQPEPVQMAKFARLMLCMSPVMAVGAISEVL</sequence>